<accession>U4UI76</accession>
<dbReference type="EMBL" id="KB632368">
    <property type="protein sequence ID" value="ERL93689.1"/>
    <property type="molecule type" value="Genomic_DNA"/>
</dbReference>
<evidence type="ECO:0000313" key="1">
    <source>
        <dbReference type="EMBL" id="ERL93689.1"/>
    </source>
</evidence>
<evidence type="ECO:0000313" key="2">
    <source>
        <dbReference type="Proteomes" id="UP000030742"/>
    </source>
</evidence>
<dbReference type="Proteomes" id="UP000030742">
    <property type="component" value="Unassembled WGS sequence"/>
</dbReference>
<sequence>MGHSHSSSHKRLRSISSSRYGAEFTEVVDLEFSDTSVYSEPVGNSSENKSVKPVTTNLKNCNKLNSVPEEMAQIQYPKDLLLLDDHVKEIADQIDTLSSEEFFVYFPSLKDDLHNCWQKVYSIREENSEIKLKKHAIIDSIRESLKKLNIKLQQREFGG</sequence>
<reference evidence="1 2" key="1">
    <citation type="journal article" date="2013" name="Genome Biol.">
        <title>Draft genome of the mountain pine beetle, Dendroctonus ponderosae Hopkins, a major forest pest.</title>
        <authorList>
            <person name="Keeling C.I."/>
            <person name="Yuen M.M."/>
            <person name="Liao N.Y."/>
            <person name="Docking T.R."/>
            <person name="Chan S.K."/>
            <person name="Taylor G.A."/>
            <person name="Palmquist D.L."/>
            <person name="Jackman S.D."/>
            <person name="Nguyen A."/>
            <person name="Li M."/>
            <person name="Henderson H."/>
            <person name="Janes J.K."/>
            <person name="Zhao Y."/>
            <person name="Pandoh P."/>
            <person name="Moore R."/>
            <person name="Sperling F.A."/>
            <person name="Huber D.P."/>
            <person name="Birol I."/>
            <person name="Jones S.J."/>
            <person name="Bohlmann J."/>
        </authorList>
    </citation>
    <scope>NUCLEOTIDE SEQUENCE</scope>
</reference>
<name>U4UI76_DENPD</name>
<protein>
    <submittedName>
        <fullName evidence="1">Uncharacterized protein</fullName>
    </submittedName>
</protein>
<gene>
    <name evidence="1" type="ORF">D910_10976</name>
</gene>
<organism evidence="1 2">
    <name type="scientific">Dendroctonus ponderosae</name>
    <name type="common">Mountain pine beetle</name>
    <dbReference type="NCBI Taxonomy" id="77166"/>
    <lineage>
        <taxon>Eukaryota</taxon>
        <taxon>Metazoa</taxon>
        <taxon>Ecdysozoa</taxon>
        <taxon>Arthropoda</taxon>
        <taxon>Hexapoda</taxon>
        <taxon>Insecta</taxon>
        <taxon>Pterygota</taxon>
        <taxon>Neoptera</taxon>
        <taxon>Endopterygota</taxon>
        <taxon>Coleoptera</taxon>
        <taxon>Polyphaga</taxon>
        <taxon>Cucujiformia</taxon>
        <taxon>Curculionidae</taxon>
        <taxon>Scolytinae</taxon>
        <taxon>Dendroctonus</taxon>
    </lineage>
</organism>
<dbReference type="AlphaFoldDB" id="U4UI76"/>
<proteinExistence type="predicted"/>